<evidence type="ECO:0008006" key="4">
    <source>
        <dbReference type="Google" id="ProtNLM"/>
    </source>
</evidence>
<name>A0AAJ4TW81_9STAP</name>
<keyword evidence="1" id="KW-1133">Transmembrane helix</keyword>
<evidence type="ECO:0000313" key="3">
    <source>
        <dbReference type="Proteomes" id="UP000826802"/>
    </source>
</evidence>
<dbReference type="RefSeq" id="WP_165958646.1">
    <property type="nucleotide sequence ID" value="NZ_CP079981.1"/>
</dbReference>
<gene>
    <name evidence="2" type="ORF">KYI11_11450</name>
</gene>
<dbReference type="EMBL" id="CP079981">
    <property type="protein sequence ID" value="QYA42191.1"/>
    <property type="molecule type" value="Genomic_DNA"/>
</dbReference>
<feature type="transmembrane region" description="Helical" evidence="1">
    <location>
        <begin position="6"/>
        <end position="39"/>
    </location>
</feature>
<keyword evidence="3" id="KW-1185">Reference proteome</keyword>
<protein>
    <recommendedName>
        <fullName evidence="4">DUF2273 domain-containing protein</fullName>
    </recommendedName>
</protein>
<keyword evidence="1" id="KW-0472">Membrane</keyword>
<dbReference type="Proteomes" id="UP000826802">
    <property type="component" value="Chromosome"/>
</dbReference>
<reference evidence="2 3" key="1">
    <citation type="submission" date="2021-07" db="EMBL/GenBank/DDBJ databases">
        <title>Prevalence and characterization of methicillin-resistant Macrococcus spp. in food producing animals and meat in Switzerland in 2019.</title>
        <authorList>
            <person name="Keller J.E."/>
            <person name="Schwendener S."/>
            <person name="Neuenschwander J."/>
            <person name="Overesch G."/>
            <person name="Perreten V."/>
        </authorList>
    </citation>
    <scope>NUCLEOTIDE SEQUENCE [LARGE SCALE GENOMIC DNA]</scope>
    <source>
        <strain evidence="2 3">19Msa0936</strain>
    </source>
</reference>
<keyword evidence="1" id="KW-0812">Transmembrane</keyword>
<evidence type="ECO:0000313" key="2">
    <source>
        <dbReference type="EMBL" id="QYA42191.1"/>
    </source>
</evidence>
<proteinExistence type="predicted"/>
<evidence type="ECO:0000256" key="1">
    <source>
        <dbReference type="SAM" id="Phobius"/>
    </source>
</evidence>
<organism evidence="2 3">
    <name type="scientific">Macrococcoides bohemicum</name>
    <dbReference type="NCBI Taxonomy" id="1903056"/>
    <lineage>
        <taxon>Bacteria</taxon>
        <taxon>Bacillati</taxon>
        <taxon>Bacillota</taxon>
        <taxon>Bacilli</taxon>
        <taxon>Bacillales</taxon>
        <taxon>Staphylococcaceae</taxon>
        <taxon>Macrococcoides</taxon>
    </lineage>
</organism>
<dbReference type="AlphaFoldDB" id="A0AAJ4TW81"/>
<accession>A0AAJ4TW81</accession>
<sequence>MQQRWFWAFCMAMIFGLMFMKSNIVMLIFMILIGGAIGYFTGVEVEKHKKPPKE</sequence>